<name>A0A0A9ATZ9_ARUDO</name>
<reference evidence="1" key="1">
    <citation type="submission" date="2014-09" db="EMBL/GenBank/DDBJ databases">
        <authorList>
            <person name="Magalhaes I.L.F."/>
            <person name="Oliveira U."/>
            <person name="Santos F.R."/>
            <person name="Vidigal T.H.D.A."/>
            <person name="Brescovit A.D."/>
            <person name="Santos A.J."/>
        </authorList>
    </citation>
    <scope>NUCLEOTIDE SEQUENCE</scope>
    <source>
        <tissue evidence="1">Shoot tissue taken approximately 20 cm above the soil surface</tissue>
    </source>
</reference>
<proteinExistence type="predicted"/>
<evidence type="ECO:0000313" key="1">
    <source>
        <dbReference type="EMBL" id="JAD50552.1"/>
    </source>
</evidence>
<reference evidence="1" key="2">
    <citation type="journal article" date="2015" name="Data Brief">
        <title>Shoot transcriptome of the giant reed, Arundo donax.</title>
        <authorList>
            <person name="Barrero R.A."/>
            <person name="Guerrero F.D."/>
            <person name="Moolhuijzen P."/>
            <person name="Goolsby J.A."/>
            <person name="Tidwell J."/>
            <person name="Bellgard S.E."/>
            <person name="Bellgard M.I."/>
        </authorList>
    </citation>
    <scope>NUCLEOTIDE SEQUENCE</scope>
    <source>
        <tissue evidence="1">Shoot tissue taken approximately 20 cm above the soil surface</tissue>
    </source>
</reference>
<accession>A0A0A9ATZ9</accession>
<organism evidence="1">
    <name type="scientific">Arundo donax</name>
    <name type="common">Giant reed</name>
    <name type="synonym">Donax arundinaceus</name>
    <dbReference type="NCBI Taxonomy" id="35708"/>
    <lineage>
        <taxon>Eukaryota</taxon>
        <taxon>Viridiplantae</taxon>
        <taxon>Streptophyta</taxon>
        <taxon>Embryophyta</taxon>
        <taxon>Tracheophyta</taxon>
        <taxon>Spermatophyta</taxon>
        <taxon>Magnoliopsida</taxon>
        <taxon>Liliopsida</taxon>
        <taxon>Poales</taxon>
        <taxon>Poaceae</taxon>
        <taxon>PACMAD clade</taxon>
        <taxon>Arundinoideae</taxon>
        <taxon>Arundineae</taxon>
        <taxon>Arundo</taxon>
    </lineage>
</organism>
<dbReference type="EMBL" id="GBRH01247343">
    <property type="protein sequence ID" value="JAD50552.1"/>
    <property type="molecule type" value="Transcribed_RNA"/>
</dbReference>
<protein>
    <submittedName>
        <fullName evidence="1">Uncharacterized protein</fullName>
    </submittedName>
</protein>
<sequence>MKLIHEYRSGCENNCEPML</sequence>
<dbReference type="AlphaFoldDB" id="A0A0A9ATZ9"/>